<keyword evidence="4" id="KW-1185">Reference proteome</keyword>
<gene>
    <name evidence="3" type="ORF">QE152_g19794</name>
</gene>
<dbReference type="InterPro" id="IPR036691">
    <property type="entry name" value="Endo/exonu/phosph_ase_sf"/>
</dbReference>
<comment type="caution">
    <text evidence="3">The sequence shown here is derived from an EMBL/GenBank/DDBJ whole genome shotgun (WGS) entry which is preliminary data.</text>
</comment>
<dbReference type="GO" id="GO:0004519">
    <property type="term" value="F:endonuclease activity"/>
    <property type="evidence" value="ECO:0007669"/>
    <property type="project" value="UniProtKB-KW"/>
</dbReference>
<evidence type="ECO:0000313" key="3">
    <source>
        <dbReference type="EMBL" id="KAK9722211.1"/>
    </source>
</evidence>
<proteinExistence type="predicted"/>
<evidence type="ECO:0000256" key="1">
    <source>
        <dbReference type="SAM" id="MobiDB-lite"/>
    </source>
</evidence>
<evidence type="ECO:0000259" key="2">
    <source>
        <dbReference type="Pfam" id="PF14529"/>
    </source>
</evidence>
<dbReference type="SUPFAM" id="SSF56219">
    <property type="entry name" value="DNase I-like"/>
    <property type="match status" value="1"/>
</dbReference>
<dbReference type="Gene3D" id="3.60.10.10">
    <property type="entry name" value="Endonuclease/exonuclease/phosphatase"/>
    <property type="match status" value="1"/>
</dbReference>
<dbReference type="Pfam" id="PF14529">
    <property type="entry name" value="Exo_endo_phos_2"/>
    <property type="match status" value="1"/>
</dbReference>
<evidence type="ECO:0000313" key="4">
    <source>
        <dbReference type="Proteomes" id="UP001458880"/>
    </source>
</evidence>
<dbReference type="AlphaFoldDB" id="A0AAW1KQ06"/>
<dbReference type="Proteomes" id="UP001458880">
    <property type="component" value="Unassembled WGS sequence"/>
</dbReference>
<dbReference type="InterPro" id="IPR005135">
    <property type="entry name" value="Endo/exonuclease/phosphatase"/>
</dbReference>
<accession>A0AAW1KQ06</accession>
<keyword evidence="3" id="KW-0255">Endonuclease</keyword>
<organism evidence="3 4">
    <name type="scientific">Popillia japonica</name>
    <name type="common">Japanese beetle</name>
    <dbReference type="NCBI Taxonomy" id="7064"/>
    <lineage>
        <taxon>Eukaryota</taxon>
        <taxon>Metazoa</taxon>
        <taxon>Ecdysozoa</taxon>
        <taxon>Arthropoda</taxon>
        <taxon>Hexapoda</taxon>
        <taxon>Insecta</taxon>
        <taxon>Pterygota</taxon>
        <taxon>Neoptera</taxon>
        <taxon>Endopterygota</taxon>
        <taxon>Coleoptera</taxon>
        <taxon>Polyphaga</taxon>
        <taxon>Scarabaeiformia</taxon>
        <taxon>Scarabaeidae</taxon>
        <taxon>Rutelinae</taxon>
        <taxon>Popillia</taxon>
    </lineage>
</organism>
<keyword evidence="3" id="KW-0378">Hydrolase</keyword>
<dbReference type="EMBL" id="JASPKY010000190">
    <property type="protein sequence ID" value="KAK9722211.1"/>
    <property type="molecule type" value="Genomic_DNA"/>
</dbReference>
<reference evidence="3 4" key="1">
    <citation type="journal article" date="2024" name="BMC Genomics">
        <title>De novo assembly and annotation of Popillia japonica's genome with initial clues to its potential as an invasive pest.</title>
        <authorList>
            <person name="Cucini C."/>
            <person name="Boschi S."/>
            <person name="Funari R."/>
            <person name="Cardaioli E."/>
            <person name="Iannotti N."/>
            <person name="Marturano G."/>
            <person name="Paoli F."/>
            <person name="Bruttini M."/>
            <person name="Carapelli A."/>
            <person name="Frati F."/>
            <person name="Nardi F."/>
        </authorList>
    </citation>
    <scope>NUCLEOTIDE SEQUENCE [LARGE SCALE GENOMIC DNA]</scope>
    <source>
        <strain evidence="3">DMR45628</strain>
    </source>
</reference>
<dbReference type="PANTHER" id="PTHR33273:SF4">
    <property type="entry name" value="ENDONUCLEASE_EXONUCLEASE_PHOSPHATASE DOMAIN-CONTAINING PROTEIN"/>
    <property type="match status" value="1"/>
</dbReference>
<dbReference type="PANTHER" id="PTHR33273">
    <property type="entry name" value="DOMAIN-CONTAINING PROTEIN, PUTATIVE-RELATED"/>
    <property type="match status" value="1"/>
</dbReference>
<keyword evidence="3" id="KW-0540">Nuclease</keyword>
<sequence length="435" mass="50155">MSDFNNKTTKQDGTTDTDDQAINTENFERKLEEALIFGRRSSIARTPPSTPPPITMEHEADTAEIQEAMPGSRTAGRLVRRIELIRQLTQIHKEWKVLDEGEGSSKQKKAEVKETQSVSIQVKLEDIKKDFDEKKVLVANKIRMVIEENSTLNRLAEILEEKWPQESYKITETEAADNTAKIDHYGDYAILMDLMENKLVDSLTLKYAGLAQLIEKTRGTSGFSYIDIKHQDQSKHALKKLKEEVNIDHIGIKVKKTQKNREKRPTFDSRWSTGYKAGKSYININFEGWTFCDCYISPNIDISEYKENVDEIAQYVRSRKDEVIIAGDINAKSHLWESPISDRKDGHWADWIAALDLVVHNRGGAPTFVRGRTESYIDVTLSIRKISTRITNWKVMDEENLTEHRYICYEVKGDKVVKQNTWKTKTYNSLECLQR</sequence>
<name>A0AAW1KQ06_POPJA</name>
<feature type="domain" description="Endonuclease/exonuclease/phosphatase" evidence="2">
    <location>
        <begin position="290"/>
        <end position="407"/>
    </location>
</feature>
<protein>
    <submittedName>
        <fullName evidence="3">Endonuclease-reverse transcriptase</fullName>
    </submittedName>
</protein>
<feature type="region of interest" description="Disordered" evidence="1">
    <location>
        <begin position="1"/>
        <end position="26"/>
    </location>
</feature>